<evidence type="ECO:0000313" key="1">
    <source>
        <dbReference type="EMBL" id="NJC28506.1"/>
    </source>
</evidence>
<sequence>MKNTMKLRCTILLVLIFLNGAAIYSQNSIFGSFLNTESVQSSIDGATVLSDLNWPALKLYCDSTGGYYARKKEEGSITTYNYTKQGYTENFSLTLFNDKVLEYKSHVDELFKTNYFNKKVWIEYVKSEKQFQDLEWMLTEEELKVNSSEVIQAYITLLGFNVRDEYGWICEYSAAGFPPKKRLAIVGLIKHGRRDFIVRLLNHSNLQTQLYAADALIYLDIIGDIQIVQMETFKGTKKKRKYYIKKSNQNRLSQSERRKIGKLKSDNQYVITCGNMGSYKQYKVSTSELLSADAISMIYTNYLLLKDYGYY</sequence>
<protein>
    <recommendedName>
        <fullName evidence="3">LAGLIDADG homing endonuclease</fullName>
    </recommendedName>
</protein>
<evidence type="ECO:0000313" key="2">
    <source>
        <dbReference type="Proteomes" id="UP000770785"/>
    </source>
</evidence>
<dbReference type="RefSeq" id="WP_168040596.1">
    <property type="nucleotide sequence ID" value="NZ_JAATJH010000015.1"/>
</dbReference>
<evidence type="ECO:0008006" key="3">
    <source>
        <dbReference type="Google" id="ProtNLM"/>
    </source>
</evidence>
<gene>
    <name evidence="1" type="ORF">GGR27_004031</name>
</gene>
<comment type="caution">
    <text evidence="1">The sequence shown here is derived from an EMBL/GenBank/DDBJ whole genome shotgun (WGS) entry which is preliminary data.</text>
</comment>
<proteinExistence type="predicted"/>
<reference evidence="1 2" key="1">
    <citation type="submission" date="2020-03" db="EMBL/GenBank/DDBJ databases">
        <title>Genomic Encyclopedia of Type Strains, Phase IV (KMG-IV): sequencing the most valuable type-strain genomes for metagenomic binning, comparative biology and taxonomic classification.</title>
        <authorList>
            <person name="Goeker M."/>
        </authorList>
    </citation>
    <scope>NUCLEOTIDE SEQUENCE [LARGE SCALE GENOMIC DNA]</scope>
    <source>
        <strain evidence="1 2">DSM 105096</strain>
    </source>
</reference>
<dbReference type="Proteomes" id="UP000770785">
    <property type="component" value="Unassembled WGS sequence"/>
</dbReference>
<organism evidence="1 2">
    <name type="scientific">Neolewinella antarctica</name>
    <dbReference type="NCBI Taxonomy" id="442734"/>
    <lineage>
        <taxon>Bacteria</taxon>
        <taxon>Pseudomonadati</taxon>
        <taxon>Bacteroidota</taxon>
        <taxon>Saprospiria</taxon>
        <taxon>Saprospirales</taxon>
        <taxon>Lewinellaceae</taxon>
        <taxon>Neolewinella</taxon>
    </lineage>
</organism>
<dbReference type="EMBL" id="JAATJH010000015">
    <property type="protein sequence ID" value="NJC28506.1"/>
    <property type="molecule type" value="Genomic_DNA"/>
</dbReference>
<keyword evidence="2" id="KW-1185">Reference proteome</keyword>
<name>A0ABX0XI23_9BACT</name>
<accession>A0ABX0XI23</accession>